<dbReference type="OrthoDB" id="5410526at2759"/>
<organism evidence="1 2">
    <name type="scientific">Tuber borchii</name>
    <name type="common">White truffle</name>
    <dbReference type="NCBI Taxonomy" id="42251"/>
    <lineage>
        <taxon>Eukaryota</taxon>
        <taxon>Fungi</taxon>
        <taxon>Dikarya</taxon>
        <taxon>Ascomycota</taxon>
        <taxon>Pezizomycotina</taxon>
        <taxon>Pezizomycetes</taxon>
        <taxon>Pezizales</taxon>
        <taxon>Tuberaceae</taxon>
        <taxon>Tuber</taxon>
    </lineage>
</organism>
<name>A0A2T6ZIW0_TUBBO</name>
<proteinExistence type="predicted"/>
<gene>
    <name evidence="1" type="ORF">B9Z19DRAFT_1131345</name>
</gene>
<dbReference type="EMBL" id="NESQ01000232">
    <property type="protein sequence ID" value="PUU75430.1"/>
    <property type="molecule type" value="Genomic_DNA"/>
</dbReference>
<evidence type="ECO:0000313" key="2">
    <source>
        <dbReference type="Proteomes" id="UP000244722"/>
    </source>
</evidence>
<reference evidence="1 2" key="1">
    <citation type="submission" date="2017-04" db="EMBL/GenBank/DDBJ databases">
        <title>Draft genome sequence of Tuber borchii Vittad., a whitish edible truffle.</title>
        <authorList>
            <consortium name="DOE Joint Genome Institute"/>
            <person name="Murat C."/>
            <person name="Kuo A."/>
            <person name="Barry K.W."/>
            <person name="Clum A."/>
            <person name="Dockter R.B."/>
            <person name="Fauchery L."/>
            <person name="Iotti M."/>
            <person name="Kohler A."/>
            <person name="Labutti K."/>
            <person name="Lindquist E.A."/>
            <person name="Lipzen A."/>
            <person name="Ohm R.A."/>
            <person name="Wang M."/>
            <person name="Grigoriev I.V."/>
            <person name="Zambonelli A."/>
            <person name="Martin F.M."/>
        </authorList>
    </citation>
    <scope>NUCLEOTIDE SEQUENCE [LARGE SCALE GENOMIC DNA]</scope>
    <source>
        <strain evidence="1 2">Tbo3840</strain>
    </source>
</reference>
<evidence type="ECO:0000313" key="1">
    <source>
        <dbReference type="EMBL" id="PUU75430.1"/>
    </source>
</evidence>
<keyword evidence="2" id="KW-1185">Reference proteome</keyword>
<dbReference type="AlphaFoldDB" id="A0A2T6ZIW0"/>
<protein>
    <submittedName>
        <fullName evidence="1">Uncharacterized protein</fullName>
    </submittedName>
</protein>
<sequence length="324" mass="37049">MSWHKRNAPLGSESEISVECLISVLQLVRRNRENPESIAWAGQYNILPGITTNLSPLIMKAISGDLRIRSEYYKDKEKMVLSLRGLENLCFNIPETVRMFLFRPEEESRFDETILVKRTSAIKLGRNHIIPDSALHINCPAVPFMVIDVANENSASAVKHRLDAYIEAKGLIRFALILSTQYVDPQQKPAKTFFIGKVLISAYEITYSGAQTLLYKTEIWPRVPQEELIVDRIWEIHAHIPLKLFHDSICEFLGDGYGIITGTARKAARAIFHGLNFSHEEDDEEDEPEWPIKPKCTEINLGRRITVWRKPSSNPPYLAVEHLE</sequence>
<dbReference type="Proteomes" id="UP000244722">
    <property type="component" value="Unassembled WGS sequence"/>
</dbReference>
<comment type="caution">
    <text evidence="1">The sequence shown here is derived from an EMBL/GenBank/DDBJ whole genome shotgun (WGS) entry which is preliminary data.</text>
</comment>
<accession>A0A2T6ZIW0</accession>